<evidence type="ECO:0000313" key="3">
    <source>
        <dbReference type="Proteomes" id="UP000694853"/>
    </source>
</evidence>
<feature type="coiled-coil region" evidence="1">
    <location>
        <begin position="204"/>
        <end position="270"/>
    </location>
</feature>
<feature type="compositionally biased region" description="Low complexity" evidence="2">
    <location>
        <begin position="33"/>
        <end position="58"/>
    </location>
</feature>
<gene>
    <name evidence="4" type="primary">LOC113850841</name>
</gene>
<dbReference type="PANTHER" id="PTHR31016">
    <property type="entry name" value="OS04G0228100 PROTEIN"/>
    <property type="match status" value="1"/>
</dbReference>
<evidence type="ECO:0000256" key="1">
    <source>
        <dbReference type="SAM" id="Coils"/>
    </source>
</evidence>
<feature type="region of interest" description="Disordered" evidence="2">
    <location>
        <begin position="339"/>
        <end position="367"/>
    </location>
</feature>
<dbReference type="RefSeq" id="XP_027337169.1">
    <property type="nucleotide sequence ID" value="XM_027481368.1"/>
</dbReference>
<organism evidence="3 4">
    <name type="scientific">Abrus precatorius</name>
    <name type="common">Indian licorice</name>
    <name type="synonym">Glycine abrus</name>
    <dbReference type="NCBI Taxonomy" id="3816"/>
    <lineage>
        <taxon>Eukaryota</taxon>
        <taxon>Viridiplantae</taxon>
        <taxon>Streptophyta</taxon>
        <taxon>Embryophyta</taxon>
        <taxon>Tracheophyta</taxon>
        <taxon>Spermatophyta</taxon>
        <taxon>Magnoliopsida</taxon>
        <taxon>eudicotyledons</taxon>
        <taxon>Gunneridae</taxon>
        <taxon>Pentapetalae</taxon>
        <taxon>rosids</taxon>
        <taxon>fabids</taxon>
        <taxon>Fabales</taxon>
        <taxon>Fabaceae</taxon>
        <taxon>Papilionoideae</taxon>
        <taxon>50 kb inversion clade</taxon>
        <taxon>NPAAA clade</taxon>
        <taxon>indigoferoid/millettioid clade</taxon>
        <taxon>Abreae</taxon>
        <taxon>Abrus</taxon>
    </lineage>
</organism>
<evidence type="ECO:0000256" key="2">
    <source>
        <dbReference type="SAM" id="MobiDB-lite"/>
    </source>
</evidence>
<protein>
    <submittedName>
        <fullName evidence="4">Uncharacterized protein LOC113850841</fullName>
    </submittedName>
</protein>
<dbReference type="KEGG" id="aprc:113850841"/>
<dbReference type="AlphaFoldDB" id="A0A8B8K136"/>
<dbReference type="GeneID" id="113850841"/>
<feature type="region of interest" description="Disordered" evidence="2">
    <location>
        <begin position="1"/>
        <end position="90"/>
    </location>
</feature>
<name>A0A8B8K136_ABRPR</name>
<sequence length="367" mass="40606">MAYRRKQGTSKASTLKEEISNENGNGNGDCNDPPSLSSLSPSPFSSSSSLAAQAIKASAARRHHPSLSFAFAPKSEHQHHRSKSFDPNYQDGDVSKSGFWGVLALKAKEILEDDSSFLQHNDASMSQKLRSHSFNTFSPASRSQKKGGDFTSPMKPKEASGAWNPWPLSTQATDSQSIQETQLMASRDVAMATAAKAKLLLRELKTVKADLAFSKARCAQLEEENKLLRDREGPEKGQNRADDDLIRFQLETLLAEKGRLANENEMYARENRFLREILEYHQLTMEDVVYLDEGMEEVADLYPVDPTANALSRVPLSPRSPRSTFASRSAQTKTIFSVPEEEHDEHASEYGAPPSVTVSVSTDEHAN</sequence>
<keyword evidence="1" id="KW-0175">Coiled coil</keyword>
<proteinExistence type="predicted"/>
<evidence type="ECO:0000313" key="4">
    <source>
        <dbReference type="RefSeq" id="XP_027337169.1"/>
    </source>
</evidence>
<dbReference type="PANTHER" id="PTHR31016:SF23">
    <property type="match status" value="1"/>
</dbReference>
<dbReference type="OrthoDB" id="1924603at2759"/>
<keyword evidence="3" id="KW-1185">Reference proteome</keyword>
<reference evidence="4" key="2">
    <citation type="submission" date="2025-08" db="UniProtKB">
        <authorList>
            <consortium name="RefSeq"/>
        </authorList>
    </citation>
    <scope>IDENTIFICATION</scope>
    <source>
        <tissue evidence="4">Young leaves</tissue>
    </source>
</reference>
<accession>A0A8B8K136</accession>
<dbReference type="Proteomes" id="UP000694853">
    <property type="component" value="Unplaced"/>
</dbReference>
<reference evidence="3" key="1">
    <citation type="journal article" date="2019" name="Toxins">
        <title>Detection of Abrin-Like and Prepropulchellin-Like Toxin Genes and Transcripts Using Whole Genome Sequencing and Full-Length Transcript Sequencing of Abrus precatorius.</title>
        <authorList>
            <person name="Hovde B.T."/>
            <person name="Daligault H.E."/>
            <person name="Hanschen E.R."/>
            <person name="Kunde Y.A."/>
            <person name="Johnson M.B."/>
            <person name="Starkenburg S.R."/>
            <person name="Johnson S.L."/>
        </authorList>
    </citation>
    <scope>NUCLEOTIDE SEQUENCE [LARGE SCALE GENOMIC DNA]</scope>
</reference>
<feature type="region of interest" description="Disordered" evidence="2">
    <location>
        <begin position="135"/>
        <end position="166"/>
    </location>
</feature>